<sequence>MGELHYWSIGELSQKLRRTEISPVEVVQALLDRIEKLDGTLHSYITVMREQALARAQVAEAELLRGQWRGPLHGVPLAAKDLFYTKDAPTSAGMSIHKDFVPDYDATVIERLYGAGAIILGKLTLTEGAYTNNHPIFPVPVNPWNADYWAGTSSNGSGVATAAGLAYGALSTDTGGSIRFPSACNSITGIKPTWGRVSRHGVFTLSHSLDHVGPFARSAEDAAAMLTAIAGPDANDPTAIQAPVPDYLAATARGVRGLRIGVDESFIGTRTHPEVVAAVEAARKVLQGLGARILPVSFPSPYDALRGWFDICGAETAEVHAATYPSRAADYHSGMAGLIEHGRTVSAVKVADAWVKRLEFSGRLAAAFADVDLMLIPTMTTPTPTLPELEAFGADDDVLLQMIRYTAPFDLAGNPTVVLPAGFATTGVPISMQLVGKHAAEDVLCAAGHAFQQATDWHLRRPIN</sequence>
<comment type="caution">
    <text evidence="2">The sequence shown here is derived from an EMBL/GenBank/DDBJ whole genome shotgun (WGS) entry which is preliminary data.</text>
</comment>
<evidence type="ECO:0000313" key="3">
    <source>
        <dbReference type="Proteomes" id="UP000241229"/>
    </source>
</evidence>
<feature type="domain" description="Amidase" evidence="1">
    <location>
        <begin position="25"/>
        <end position="444"/>
    </location>
</feature>
<proteinExistence type="predicted"/>
<dbReference type="AlphaFoldDB" id="A0A2P7SAW4"/>
<dbReference type="PANTHER" id="PTHR11895:SF176">
    <property type="entry name" value="AMIDASE AMID-RELATED"/>
    <property type="match status" value="1"/>
</dbReference>
<name>A0A2P7SAW4_9HYPH</name>
<organism evidence="2 3">
    <name type="scientific">Kumtagia ephedrae</name>
    <dbReference type="NCBI Taxonomy" id="2116701"/>
    <lineage>
        <taxon>Bacteria</taxon>
        <taxon>Pseudomonadati</taxon>
        <taxon>Pseudomonadota</taxon>
        <taxon>Alphaproteobacteria</taxon>
        <taxon>Hyphomicrobiales</taxon>
        <taxon>Phyllobacteriaceae</taxon>
        <taxon>Kumtagia</taxon>
    </lineage>
</organism>
<gene>
    <name evidence="2" type="ORF">C7I84_13400</name>
</gene>
<evidence type="ECO:0000313" key="2">
    <source>
        <dbReference type="EMBL" id="PSJ59617.1"/>
    </source>
</evidence>
<protein>
    <submittedName>
        <fullName evidence="2">Asp-tRNA(Asn)/Glu-tRNA(Gln) amidotransferase GatCAB subunit A</fullName>
    </submittedName>
</protein>
<dbReference type="PANTHER" id="PTHR11895">
    <property type="entry name" value="TRANSAMIDASE"/>
    <property type="match status" value="1"/>
</dbReference>
<dbReference type="SUPFAM" id="SSF75304">
    <property type="entry name" value="Amidase signature (AS) enzymes"/>
    <property type="match status" value="1"/>
</dbReference>
<dbReference type="RefSeq" id="WP_106772691.1">
    <property type="nucleotide sequence ID" value="NZ_PXYK01000011.1"/>
</dbReference>
<accession>A0A2P7SAW4</accession>
<keyword evidence="3" id="KW-1185">Reference proteome</keyword>
<keyword evidence="2" id="KW-0808">Transferase</keyword>
<dbReference type="OrthoDB" id="9777859at2"/>
<dbReference type="Proteomes" id="UP000241229">
    <property type="component" value="Unassembled WGS sequence"/>
</dbReference>
<evidence type="ECO:0000259" key="1">
    <source>
        <dbReference type="Pfam" id="PF01425"/>
    </source>
</evidence>
<dbReference type="EMBL" id="PXYK01000011">
    <property type="protein sequence ID" value="PSJ59617.1"/>
    <property type="molecule type" value="Genomic_DNA"/>
</dbReference>
<dbReference type="InterPro" id="IPR036928">
    <property type="entry name" value="AS_sf"/>
</dbReference>
<dbReference type="GO" id="GO:0016740">
    <property type="term" value="F:transferase activity"/>
    <property type="evidence" value="ECO:0007669"/>
    <property type="project" value="UniProtKB-KW"/>
</dbReference>
<reference evidence="2 3" key="1">
    <citation type="submission" date="2018-03" db="EMBL/GenBank/DDBJ databases">
        <title>The draft genome of Mesorhizobium sp. 6GN-30.</title>
        <authorList>
            <person name="Liu L."/>
            <person name="Li L."/>
            <person name="Wang T."/>
            <person name="Zhang X."/>
            <person name="Liang L."/>
        </authorList>
    </citation>
    <scope>NUCLEOTIDE SEQUENCE [LARGE SCALE GENOMIC DNA]</scope>
    <source>
        <strain evidence="2 3">6GN30</strain>
    </source>
</reference>
<dbReference type="InterPro" id="IPR000120">
    <property type="entry name" value="Amidase"/>
</dbReference>
<dbReference type="Pfam" id="PF01425">
    <property type="entry name" value="Amidase"/>
    <property type="match status" value="1"/>
</dbReference>
<dbReference type="Gene3D" id="3.90.1300.10">
    <property type="entry name" value="Amidase signature (AS) domain"/>
    <property type="match status" value="1"/>
</dbReference>
<dbReference type="InterPro" id="IPR023631">
    <property type="entry name" value="Amidase_dom"/>
</dbReference>